<keyword evidence="2" id="KW-0012">Acyltransferase</keyword>
<evidence type="ECO:0000313" key="4">
    <source>
        <dbReference type="EMBL" id="KIQ70341.1"/>
    </source>
</evidence>
<name>A0A0D0PG66_9RHOB</name>
<dbReference type="OrthoDB" id="273614at2"/>
<dbReference type="RefSeq" id="WP_018304086.1">
    <property type="nucleotide sequence ID" value="NZ_KB902312.1"/>
</dbReference>
<keyword evidence="1 4" id="KW-0808">Transferase</keyword>
<proteinExistence type="predicted"/>
<evidence type="ECO:0000256" key="1">
    <source>
        <dbReference type="ARBA" id="ARBA00022679"/>
    </source>
</evidence>
<dbReference type="SUPFAM" id="SSF55729">
    <property type="entry name" value="Acyl-CoA N-acyltransferases (Nat)"/>
    <property type="match status" value="1"/>
</dbReference>
<dbReference type="AlphaFoldDB" id="A0A0D0PG66"/>
<sequence>MQIARGFADSERSQVAALYWDAFGGKLGRALGPRGKALAFLGRALDPAHAFVARSAEGEVLGVAGFRTAEGALVAGQTSDMMAAYGALGALWRMAVLGMVARDVDNARFLLDGLAVRQDARGRGVGSRLLEAVAAEAVRRGYREVRLDVIEGNPRARALYERRGFHAVEDQPIGPVRHLFGFSAATVMVRRLG</sequence>
<dbReference type="eggNOG" id="COG0456">
    <property type="taxonomic scope" value="Bacteria"/>
</dbReference>
<comment type="caution">
    <text evidence="4">The sequence shown here is derived from an EMBL/GenBank/DDBJ whole genome shotgun (WGS) entry which is preliminary data.</text>
</comment>
<feature type="domain" description="N-acetyltransferase" evidence="3">
    <location>
        <begin position="2"/>
        <end position="193"/>
    </location>
</feature>
<dbReference type="CDD" id="cd04301">
    <property type="entry name" value="NAT_SF"/>
    <property type="match status" value="1"/>
</dbReference>
<dbReference type="PROSITE" id="PS51186">
    <property type="entry name" value="GNAT"/>
    <property type="match status" value="1"/>
</dbReference>
<dbReference type="STRING" id="1123501.Wenmar_00716"/>
<evidence type="ECO:0000259" key="3">
    <source>
        <dbReference type="PROSITE" id="PS51186"/>
    </source>
</evidence>
<dbReference type="PANTHER" id="PTHR43420">
    <property type="entry name" value="ACETYLTRANSFERASE"/>
    <property type="match status" value="1"/>
</dbReference>
<dbReference type="GO" id="GO:0016747">
    <property type="term" value="F:acyltransferase activity, transferring groups other than amino-acyl groups"/>
    <property type="evidence" value="ECO:0007669"/>
    <property type="project" value="InterPro"/>
</dbReference>
<dbReference type="Pfam" id="PF00583">
    <property type="entry name" value="Acetyltransf_1"/>
    <property type="match status" value="1"/>
</dbReference>
<dbReference type="InterPro" id="IPR000182">
    <property type="entry name" value="GNAT_dom"/>
</dbReference>
<dbReference type="Proteomes" id="UP000035100">
    <property type="component" value="Unassembled WGS sequence"/>
</dbReference>
<dbReference type="EMBL" id="AONG01000005">
    <property type="protein sequence ID" value="KIQ70341.1"/>
    <property type="molecule type" value="Genomic_DNA"/>
</dbReference>
<organism evidence="4 5">
    <name type="scientific">Wenxinia marina DSM 24838</name>
    <dbReference type="NCBI Taxonomy" id="1123501"/>
    <lineage>
        <taxon>Bacteria</taxon>
        <taxon>Pseudomonadati</taxon>
        <taxon>Pseudomonadota</taxon>
        <taxon>Alphaproteobacteria</taxon>
        <taxon>Rhodobacterales</taxon>
        <taxon>Roseobacteraceae</taxon>
        <taxon>Wenxinia</taxon>
    </lineage>
</organism>
<dbReference type="InterPro" id="IPR016181">
    <property type="entry name" value="Acyl_CoA_acyltransferase"/>
</dbReference>
<evidence type="ECO:0000256" key="2">
    <source>
        <dbReference type="ARBA" id="ARBA00023315"/>
    </source>
</evidence>
<evidence type="ECO:0000313" key="5">
    <source>
        <dbReference type="Proteomes" id="UP000035100"/>
    </source>
</evidence>
<accession>A0A0D0PG66</accession>
<dbReference type="Gene3D" id="3.40.630.30">
    <property type="match status" value="1"/>
</dbReference>
<dbReference type="InterPro" id="IPR050680">
    <property type="entry name" value="YpeA/RimI_acetyltransf"/>
</dbReference>
<keyword evidence="5" id="KW-1185">Reference proteome</keyword>
<gene>
    <name evidence="4" type="ORF">Wenmar_00716</name>
</gene>
<protein>
    <submittedName>
        <fullName evidence="4">Acetyltransferase</fullName>
    </submittedName>
</protein>
<reference evidence="4 5" key="1">
    <citation type="submission" date="2013-01" db="EMBL/GenBank/DDBJ databases">
        <authorList>
            <person name="Fiebig A."/>
            <person name="Goeker M."/>
            <person name="Klenk H.-P.P."/>
        </authorList>
    </citation>
    <scope>NUCLEOTIDE SEQUENCE [LARGE SCALE GENOMIC DNA]</scope>
    <source>
        <strain evidence="4 5">DSM 24838</strain>
    </source>
</reference>